<evidence type="ECO:0000313" key="2">
    <source>
        <dbReference type="EnsemblPlants" id="Kaladp0417s0009.1.v1.1"/>
    </source>
</evidence>
<dbReference type="InterPro" id="IPR010733">
    <property type="entry name" value="DUF1308"/>
</dbReference>
<sequence>MKKAAADVCTAQQRCRAVVDKINALTPSSSKISDSCKRTLLRLANSELHFLSRISSITLPLSLSVNIGYLEAVVYIIQQPCVSGISRVCKSIPSSSIFGNRMRSGFTKDVHVDIMCTHNGDPVWFIVSDRNPKHVSWFASPNNKGLKQRVEQVVDAAHSCSTLKPSSVIFFFANGINSEVQMRLKEDYKAYEFGIEFSSFDCSFSEEVESDWVTVIGRSFQEAAAFEIKVDHVRDAPVRVEHAKNDFISNDCGFIFENQNLHLLDRSDSFSCLLSSMEMSTNWQNAESTIPLDMLEGKFISFDTTALIAIVSGISNGGSERLLSIPKESLMLRFKSNYDFVIAQIRSEIQSPLLLDLIGTLSGKRGIICHTVFMEFKELVLMCGGKMERLRADKLLSHLRLYQIIHLKESLASQLPESWHLKIKSYLGQVTIGGVLR</sequence>
<evidence type="ECO:0000313" key="3">
    <source>
        <dbReference type="Proteomes" id="UP000594263"/>
    </source>
</evidence>
<dbReference type="Proteomes" id="UP000594263">
    <property type="component" value="Unplaced"/>
</dbReference>
<dbReference type="Pfam" id="PF07000">
    <property type="entry name" value="DUF1308"/>
    <property type="match status" value="1"/>
</dbReference>
<dbReference type="OMA" id="HPNEDMR"/>
<accession>A0A7N1A5Y4</accession>
<reference evidence="2" key="1">
    <citation type="submission" date="2021-01" db="UniProtKB">
        <authorList>
            <consortium name="EnsemblPlants"/>
        </authorList>
    </citation>
    <scope>IDENTIFICATION</scope>
</reference>
<evidence type="ECO:0000259" key="1">
    <source>
        <dbReference type="Pfam" id="PF07000"/>
    </source>
</evidence>
<name>A0A7N1A5Y4_KALFE</name>
<dbReference type="EnsemblPlants" id="Kaladp0417s0009.1.v1.1">
    <property type="protein sequence ID" value="Kaladp0417s0009.1.v1.1"/>
    <property type="gene ID" value="Kaladp0417s0009.v1.1"/>
</dbReference>
<dbReference type="PANTHER" id="PTHR13379">
    <property type="entry name" value="UNCHARACTERIZED DUF1308"/>
    <property type="match status" value="1"/>
</dbReference>
<protein>
    <recommendedName>
        <fullName evidence="1">DUF1308 domain-containing protein</fullName>
    </recommendedName>
</protein>
<proteinExistence type="predicted"/>
<keyword evidence="3" id="KW-1185">Reference proteome</keyword>
<dbReference type="Gramene" id="Kaladp0417s0009.1.v1.1">
    <property type="protein sequence ID" value="Kaladp0417s0009.1.v1.1"/>
    <property type="gene ID" value="Kaladp0417s0009.v1.1"/>
</dbReference>
<organism evidence="2 3">
    <name type="scientific">Kalanchoe fedtschenkoi</name>
    <name type="common">Lavender scallops</name>
    <name type="synonym">South American air plant</name>
    <dbReference type="NCBI Taxonomy" id="63787"/>
    <lineage>
        <taxon>Eukaryota</taxon>
        <taxon>Viridiplantae</taxon>
        <taxon>Streptophyta</taxon>
        <taxon>Embryophyta</taxon>
        <taxon>Tracheophyta</taxon>
        <taxon>Spermatophyta</taxon>
        <taxon>Magnoliopsida</taxon>
        <taxon>eudicotyledons</taxon>
        <taxon>Gunneridae</taxon>
        <taxon>Pentapetalae</taxon>
        <taxon>Saxifragales</taxon>
        <taxon>Crassulaceae</taxon>
        <taxon>Kalanchoe</taxon>
    </lineage>
</organism>
<dbReference type="AlphaFoldDB" id="A0A7N1A5Y4"/>
<feature type="domain" description="DUF1308" evidence="1">
    <location>
        <begin position="302"/>
        <end position="405"/>
    </location>
</feature>
<dbReference type="PANTHER" id="PTHR13379:SF0">
    <property type="entry name" value="UPF0415 PROTEIN C7ORF25"/>
    <property type="match status" value="1"/>
</dbReference>